<feature type="compositionally biased region" description="Basic residues" evidence="1">
    <location>
        <begin position="344"/>
        <end position="353"/>
    </location>
</feature>
<organism evidence="2 3">
    <name type="scientific">Aphanizomenon flos-aquae WA102</name>
    <dbReference type="NCBI Taxonomy" id="1710896"/>
    <lineage>
        <taxon>Bacteria</taxon>
        <taxon>Bacillati</taxon>
        <taxon>Cyanobacteriota</taxon>
        <taxon>Cyanophyceae</taxon>
        <taxon>Nostocales</taxon>
        <taxon>Aphanizomenonaceae</taxon>
        <taxon>Aphanizomenon</taxon>
    </lineage>
</organism>
<dbReference type="AlphaFoldDB" id="A0A1B7WCT8"/>
<dbReference type="Proteomes" id="UP000092093">
    <property type="component" value="Unassembled WGS sequence"/>
</dbReference>
<comment type="caution">
    <text evidence="2">The sequence shown here is derived from an EMBL/GenBank/DDBJ whole genome shotgun (WGS) entry which is preliminary data.</text>
</comment>
<reference evidence="2 3" key="1">
    <citation type="submission" date="2015-09" db="EMBL/GenBank/DDBJ databases">
        <title>Aphanizomenon flos-aquae WA102.</title>
        <authorList>
            <person name="Driscoll C."/>
        </authorList>
    </citation>
    <scope>NUCLEOTIDE SEQUENCE [LARGE SCALE GENOMIC DNA]</scope>
    <source>
        <strain evidence="2">WA102</strain>
    </source>
</reference>
<evidence type="ECO:0000256" key="1">
    <source>
        <dbReference type="SAM" id="MobiDB-lite"/>
    </source>
</evidence>
<sequence length="394" mass="43700">DRRFLRPELAAVEVMSKVLPIRNPKEDDYPALCGYYEAILTAEMAATSSKMEHVFSDPETVRTMYIKLPPKELKEWMAFSAKVGAAERSRQWIPFVEKRRAWYSQLWTPEAAGKGVPRATVSMVKTRSASRTPPPSPPRKRADSASKTPLKKTPPKSQVAGSRGPAENMPGIPEKPPDQEERRLIKQGRELMLPKGAEAHKPAEKGQATKPARLNPKAPEFQGKGTEQSKPGKKQEKRPVKVSFKEAGGCPLKGCPDGKKHQVSECWIYQMMSWARRMKATLDHQLCTLCLAEDHMNLACSLAKVTASPCKNGCVEKHHTSLCWGTQTEGRKPASGKLTVDKRPRNRKAKKPPGRPAEAVHRAISPMAKVNALGGGWPVRMLSQRIEVQGGHEC</sequence>
<protein>
    <submittedName>
        <fullName evidence="2">Uncharacterized protein</fullName>
    </submittedName>
</protein>
<feature type="region of interest" description="Disordered" evidence="1">
    <location>
        <begin position="114"/>
        <end position="180"/>
    </location>
</feature>
<dbReference type="EMBL" id="LJOW01000418">
    <property type="protein sequence ID" value="OBQ34944.1"/>
    <property type="molecule type" value="Genomic_DNA"/>
</dbReference>
<evidence type="ECO:0000313" key="3">
    <source>
        <dbReference type="Proteomes" id="UP000092093"/>
    </source>
</evidence>
<gene>
    <name evidence="2" type="ORF">AN484_26450</name>
</gene>
<evidence type="ECO:0000313" key="2">
    <source>
        <dbReference type="EMBL" id="OBQ34944.1"/>
    </source>
</evidence>
<name>A0A1B7WCT8_APHFL</name>
<feature type="non-terminal residue" evidence="2">
    <location>
        <position position="1"/>
    </location>
</feature>
<accession>A0A1B7WCT8</accession>
<feature type="region of interest" description="Disordered" evidence="1">
    <location>
        <begin position="194"/>
        <end position="241"/>
    </location>
</feature>
<feature type="non-terminal residue" evidence="2">
    <location>
        <position position="394"/>
    </location>
</feature>
<feature type="region of interest" description="Disordered" evidence="1">
    <location>
        <begin position="327"/>
        <end position="359"/>
    </location>
</feature>
<proteinExistence type="predicted"/>